<evidence type="ECO:0008006" key="2">
    <source>
        <dbReference type="Google" id="ProtNLM"/>
    </source>
</evidence>
<dbReference type="Gene3D" id="3.10.450.710">
    <property type="entry name" value="Tgt2/MlaC"/>
    <property type="match status" value="1"/>
</dbReference>
<reference evidence="1" key="1">
    <citation type="submission" date="2018-05" db="EMBL/GenBank/DDBJ databases">
        <authorList>
            <person name="Lanie J.A."/>
            <person name="Ng W.-L."/>
            <person name="Kazmierczak K.M."/>
            <person name="Andrzejewski T.M."/>
            <person name="Davidsen T.M."/>
            <person name="Wayne K.J."/>
            <person name="Tettelin H."/>
            <person name="Glass J.I."/>
            <person name="Rusch D."/>
            <person name="Podicherti R."/>
            <person name="Tsui H.-C.T."/>
            <person name="Winkler M.E."/>
        </authorList>
    </citation>
    <scope>NUCLEOTIDE SEQUENCE</scope>
</reference>
<dbReference type="PIRSF" id="PIRSF004649">
    <property type="entry name" value="MlaC"/>
    <property type="match status" value="1"/>
</dbReference>
<dbReference type="AlphaFoldDB" id="A0A381WIS7"/>
<dbReference type="EMBL" id="UINC01011944">
    <property type="protein sequence ID" value="SVA52415.1"/>
    <property type="molecule type" value="Genomic_DNA"/>
</dbReference>
<name>A0A381WIS7_9ZZZZ</name>
<dbReference type="PANTHER" id="PTHR36573">
    <property type="entry name" value="INTERMEMBRANE PHOSPHOLIPID TRANSPORT SYSTEM BINDING PROTEIN MLAC"/>
    <property type="match status" value="1"/>
</dbReference>
<dbReference type="InterPro" id="IPR042245">
    <property type="entry name" value="Tgt2/MlaC_sf"/>
</dbReference>
<proteinExistence type="predicted"/>
<dbReference type="PANTHER" id="PTHR36573:SF1">
    <property type="entry name" value="INTERMEMBRANE PHOSPHOLIPID TRANSPORT SYSTEM BINDING PROTEIN MLAC"/>
    <property type="match status" value="1"/>
</dbReference>
<gene>
    <name evidence="1" type="ORF">METZ01_LOCUS105269</name>
</gene>
<dbReference type="Pfam" id="PF05494">
    <property type="entry name" value="MlaC"/>
    <property type="match status" value="1"/>
</dbReference>
<accession>A0A381WIS7</accession>
<evidence type="ECO:0000313" key="1">
    <source>
        <dbReference type="EMBL" id="SVA52415.1"/>
    </source>
</evidence>
<protein>
    <recommendedName>
        <fullName evidence="2">Toluene tolerance protein</fullName>
    </recommendedName>
</protein>
<dbReference type="InterPro" id="IPR008869">
    <property type="entry name" value="MlaC/ttg2D"/>
</dbReference>
<sequence>MSFKKLGCLFFILCFSVGTAWAATPDEVVKETAEGVISHIESNRSLLEANPEKIYDMVNELVIPRFDFISMSKWVLGKHWKTASETQRSEFITQFKALLVRTYARALLEYSGQNIKYYPVEQNPQSNLAVVKTELTSSSSAQLPILYRMHQKNEEWKVVDVAVDGVSLVTTYRGSFATQIKKNGFDALLNELSKKNEILGDSISN</sequence>
<organism evidence="1">
    <name type="scientific">marine metagenome</name>
    <dbReference type="NCBI Taxonomy" id="408172"/>
    <lineage>
        <taxon>unclassified sequences</taxon>
        <taxon>metagenomes</taxon>
        <taxon>ecological metagenomes</taxon>
    </lineage>
</organism>